<evidence type="ECO:0000313" key="2">
    <source>
        <dbReference type="Proteomes" id="UP001427805"/>
    </source>
</evidence>
<reference evidence="1 2" key="1">
    <citation type="submission" date="2024-05" db="EMBL/GenBank/DDBJ databases">
        <title>Sphingomonas sp. HF-S3 16S ribosomal RNA gene Genome sequencing and assembly.</title>
        <authorList>
            <person name="Lee H."/>
        </authorList>
    </citation>
    <scope>NUCLEOTIDE SEQUENCE [LARGE SCALE GENOMIC DNA]</scope>
    <source>
        <strain evidence="1 2">HF-S3</strain>
    </source>
</reference>
<comment type="caution">
    <text evidence="1">The sequence shown here is derived from an EMBL/GenBank/DDBJ whole genome shotgun (WGS) entry which is preliminary data.</text>
</comment>
<organism evidence="1 2">
    <name type="scientific">Sphingomonas rustica</name>
    <dbReference type="NCBI Taxonomy" id="3103142"/>
    <lineage>
        <taxon>Bacteria</taxon>
        <taxon>Pseudomonadati</taxon>
        <taxon>Pseudomonadota</taxon>
        <taxon>Alphaproteobacteria</taxon>
        <taxon>Sphingomonadales</taxon>
        <taxon>Sphingomonadaceae</taxon>
        <taxon>Sphingomonas</taxon>
    </lineage>
</organism>
<proteinExistence type="predicted"/>
<name>A0ABV0BC00_9SPHN</name>
<evidence type="ECO:0000313" key="1">
    <source>
        <dbReference type="EMBL" id="MEN3747897.1"/>
    </source>
</evidence>
<gene>
    <name evidence="1" type="ORF">TPR58_12030</name>
</gene>
<keyword evidence="2" id="KW-1185">Reference proteome</keyword>
<dbReference type="InterPro" id="IPR002060">
    <property type="entry name" value="Squ/phyt_synthse"/>
</dbReference>
<dbReference type="EMBL" id="JBDIZK010000006">
    <property type="protein sequence ID" value="MEN3747897.1"/>
    <property type="molecule type" value="Genomic_DNA"/>
</dbReference>
<sequence>MTSPHPERDLVLTYAPAAGRPALAALLALDDALAQLLQTTREPALGQIRLAWWRERLADLDVKPPPAEPVLRGIADHVVSQGVSGASLAPIVDGWEVLLEEALDADALRRFGEGRGHLFVAAGSSSMGAGTDPLAEAGQGWALADLARHLGTVGDAEIARDLARPLLQAATTRRWSGRGRALGAIAHLALRDLDLPAGTPAPIGSPGRLLRLIWFRLSGR</sequence>
<dbReference type="Pfam" id="PF00494">
    <property type="entry name" value="SQS_PSY"/>
    <property type="match status" value="1"/>
</dbReference>
<protein>
    <submittedName>
        <fullName evidence="1">Squalene/phytoene synthase family protein</fullName>
    </submittedName>
</protein>
<dbReference type="RefSeq" id="WP_346246905.1">
    <property type="nucleotide sequence ID" value="NZ_JBDIZK010000006.1"/>
</dbReference>
<dbReference type="Proteomes" id="UP001427805">
    <property type="component" value="Unassembled WGS sequence"/>
</dbReference>
<accession>A0ABV0BC00</accession>